<dbReference type="AlphaFoldDB" id="A0A291QWD3"/>
<organism evidence="2 3">
    <name type="scientific">Chitinophaga caeni</name>
    <dbReference type="NCBI Taxonomy" id="2029983"/>
    <lineage>
        <taxon>Bacteria</taxon>
        <taxon>Pseudomonadati</taxon>
        <taxon>Bacteroidota</taxon>
        <taxon>Chitinophagia</taxon>
        <taxon>Chitinophagales</taxon>
        <taxon>Chitinophagaceae</taxon>
        <taxon>Chitinophaga</taxon>
    </lineage>
</organism>
<feature type="transmembrane region" description="Helical" evidence="1">
    <location>
        <begin position="77"/>
        <end position="94"/>
    </location>
</feature>
<gene>
    <name evidence="2" type="ORF">COR50_13880</name>
</gene>
<proteinExistence type="predicted"/>
<dbReference type="Pfam" id="PF13858">
    <property type="entry name" value="DUF4199"/>
    <property type="match status" value="1"/>
</dbReference>
<keyword evidence="1" id="KW-0472">Membrane</keyword>
<protein>
    <recommendedName>
        <fullName evidence="4">DUF4199 domain-containing protein</fullName>
    </recommendedName>
</protein>
<evidence type="ECO:0000313" key="3">
    <source>
        <dbReference type="Proteomes" id="UP000220133"/>
    </source>
</evidence>
<dbReference type="OrthoDB" id="678029at2"/>
<dbReference type="RefSeq" id="WP_098194541.1">
    <property type="nucleotide sequence ID" value="NZ_CP023777.1"/>
</dbReference>
<feature type="transmembrane region" description="Helical" evidence="1">
    <location>
        <begin position="130"/>
        <end position="157"/>
    </location>
</feature>
<feature type="transmembrane region" description="Helical" evidence="1">
    <location>
        <begin position="39"/>
        <end position="56"/>
    </location>
</feature>
<evidence type="ECO:0000256" key="1">
    <source>
        <dbReference type="SAM" id="Phobius"/>
    </source>
</evidence>
<sequence length="160" mass="17357">MNQKIHIKYGLGTTLIGAILFSLFYFLDKQPDNNTFRGAFVVITMLGIILSTLQFSKQAEGKASFGALFSNGFRTTAVIIVLFIVFLLICVTIAPDLKAKILAEAAQADAGSHLSPEAIKEQQEFVSKQFIPFIFSGVLITLLIIGGFASLIGALIARKK</sequence>
<dbReference type="EMBL" id="CP023777">
    <property type="protein sequence ID" value="ATL48164.1"/>
    <property type="molecule type" value="Genomic_DNA"/>
</dbReference>
<evidence type="ECO:0000313" key="2">
    <source>
        <dbReference type="EMBL" id="ATL48164.1"/>
    </source>
</evidence>
<keyword evidence="1" id="KW-0812">Transmembrane</keyword>
<dbReference type="KEGG" id="cbae:COR50_13880"/>
<feature type="transmembrane region" description="Helical" evidence="1">
    <location>
        <begin position="7"/>
        <end position="27"/>
    </location>
</feature>
<keyword evidence="3" id="KW-1185">Reference proteome</keyword>
<accession>A0A291QWD3</accession>
<keyword evidence="1" id="KW-1133">Transmembrane helix</keyword>
<dbReference type="InterPro" id="IPR025250">
    <property type="entry name" value="DUF4199"/>
</dbReference>
<name>A0A291QWD3_9BACT</name>
<dbReference type="Proteomes" id="UP000220133">
    <property type="component" value="Chromosome"/>
</dbReference>
<evidence type="ECO:0008006" key="4">
    <source>
        <dbReference type="Google" id="ProtNLM"/>
    </source>
</evidence>
<reference evidence="2 3" key="1">
    <citation type="submission" date="2017-10" db="EMBL/GenBank/DDBJ databases">
        <title>Paenichitinophaga pekingensis gen. nov., sp. nov., isolated from activated sludge.</title>
        <authorList>
            <person name="Jin D."/>
            <person name="Kong X."/>
            <person name="Deng Y."/>
            <person name="Bai Z."/>
        </authorList>
    </citation>
    <scope>NUCLEOTIDE SEQUENCE [LARGE SCALE GENOMIC DNA]</scope>
    <source>
        <strain evidence="2 3">13</strain>
    </source>
</reference>